<keyword evidence="8" id="KW-0067">ATP-binding</keyword>
<dbReference type="PIRSF" id="PIRSF000728">
    <property type="entry name" value="NAGK"/>
    <property type="match status" value="1"/>
</dbReference>
<dbReference type="InterPro" id="IPR004662">
    <property type="entry name" value="AcgluKinase_fam"/>
</dbReference>
<evidence type="ECO:0000256" key="1">
    <source>
        <dbReference type="ARBA" id="ARBA00004828"/>
    </source>
</evidence>
<evidence type="ECO:0000256" key="6">
    <source>
        <dbReference type="ARBA" id="ARBA00022741"/>
    </source>
</evidence>
<dbReference type="PANTHER" id="PTHR23342">
    <property type="entry name" value="N-ACETYLGLUTAMATE SYNTHASE"/>
    <property type="match status" value="1"/>
</dbReference>
<dbReference type="Pfam" id="PF00696">
    <property type="entry name" value="AA_kinase"/>
    <property type="match status" value="1"/>
</dbReference>
<protein>
    <recommendedName>
        <fullName evidence="2">acetylglutamate kinase</fullName>
        <ecNumber evidence="2">2.7.2.8</ecNumber>
    </recommendedName>
</protein>
<dbReference type="EC" id="2.7.2.8" evidence="2"/>
<keyword evidence="3" id="KW-0055">Arginine biosynthesis</keyword>
<evidence type="ECO:0000256" key="9">
    <source>
        <dbReference type="ARBA" id="ARBA00048141"/>
    </source>
</evidence>
<evidence type="ECO:0000256" key="2">
    <source>
        <dbReference type="ARBA" id="ARBA00013065"/>
    </source>
</evidence>
<keyword evidence="6" id="KW-0547">Nucleotide-binding</keyword>
<accession>A0A2T2XLS7</accession>
<evidence type="ECO:0000313" key="12">
    <source>
        <dbReference type="Proteomes" id="UP000242972"/>
    </source>
</evidence>
<keyword evidence="5" id="KW-0808">Transferase</keyword>
<dbReference type="GO" id="GO:0005524">
    <property type="term" value="F:ATP binding"/>
    <property type="evidence" value="ECO:0007669"/>
    <property type="project" value="UniProtKB-KW"/>
</dbReference>
<evidence type="ECO:0000256" key="5">
    <source>
        <dbReference type="ARBA" id="ARBA00022679"/>
    </source>
</evidence>
<dbReference type="EMBL" id="PXYW01000001">
    <property type="protein sequence ID" value="PSR35421.1"/>
    <property type="molecule type" value="Genomic_DNA"/>
</dbReference>
<evidence type="ECO:0000256" key="3">
    <source>
        <dbReference type="ARBA" id="ARBA00022571"/>
    </source>
</evidence>
<comment type="catalytic activity">
    <reaction evidence="9">
        <text>N-acetyl-L-glutamate + ATP = N-acetyl-L-glutamyl 5-phosphate + ADP</text>
        <dbReference type="Rhea" id="RHEA:14629"/>
        <dbReference type="ChEBI" id="CHEBI:30616"/>
        <dbReference type="ChEBI" id="CHEBI:44337"/>
        <dbReference type="ChEBI" id="CHEBI:57936"/>
        <dbReference type="ChEBI" id="CHEBI:456216"/>
        <dbReference type="EC" id="2.7.2.8"/>
    </reaction>
</comment>
<evidence type="ECO:0000256" key="8">
    <source>
        <dbReference type="ARBA" id="ARBA00022840"/>
    </source>
</evidence>
<evidence type="ECO:0000313" key="11">
    <source>
        <dbReference type="EMBL" id="PSR35421.1"/>
    </source>
</evidence>
<evidence type="ECO:0000256" key="7">
    <source>
        <dbReference type="ARBA" id="ARBA00022777"/>
    </source>
</evidence>
<dbReference type="PANTHER" id="PTHR23342:SF0">
    <property type="entry name" value="N-ACETYLGLUTAMATE SYNTHASE, MITOCHONDRIAL"/>
    <property type="match status" value="1"/>
</dbReference>
<comment type="pathway">
    <text evidence="1">Amino-acid biosynthesis; L-arginine biosynthesis; N(2)-acetyl-L-ornithine from L-glutamate: step 2/4.</text>
</comment>
<keyword evidence="7 11" id="KW-0418">Kinase</keyword>
<organism evidence="11 12">
    <name type="scientific">Sulfobacillus benefaciens</name>
    <dbReference type="NCBI Taxonomy" id="453960"/>
    <lineage>
        <taxon>Bacteria</taxon>
        <taxon>Bacillati</taxon>
        <taxon>Bacillota</taxon>
        <taxon>Clostridia</taxon>
        <taxon>Eubacteriales</taxon>
        <taxon>Clostridiales Family XVII. Incertae Sedis</taxon>
        <taxon>Sulfobacillus</taxon>
    </lineage>
</organism>
<dbReference type="SUPFAM" id="SSF53633">
    <property type="entry name" value="Carbamate kinase-like"/>
    <property type="match status" value="1"/>
</dbReference>
<sequence>MRIVVKIGGSVLNSLETASWLHDVQSLVADRHHLMIVHGAGSLITEALARHHVATAFVNGQRVTTAEVITDVIREMRGTASMTVVSLCRQMGISAVGLSGADGQIFDAEMIDESLGLVGRVAAVRPQLLEKLWSLNMLPVITPVAPDIQTGQLLNLNGDWAASGLAQKLGASVLLFYTDTGGVRWDRSDPDSLMREITVRQAQDLIDQGRVAAGMIPKVQSAVEAVANGVGKVGIGRWCEPTMTTWVVRGE</sequence>
<dbReference type="NCBIfam" id="TIGR00761">
    <property type="entry name" value="argB"/>
    <property type="match status" value="1"/>
</dbReference>
<name>A0A2T2XLS7_9FIRM</name>
<evidence type="ECO:0000256" key="4">
    <source>
        <dbReference type="ARBA" id="ARBA00022605"/>
    </source>
</evidence>
<gene>
    <name evidence="11" type="primary">argB</name>
    <name evidence="11" type="ORF">C7B46_00040</name>
</gene>
<evidence type="ECO:0000259" key="10">
    <source>
        <dbReference type="Pfam" id="PF00696"/>
    </source>
</evidence>
<dbReference type="Proteomes" id="UP000242972">
    <property type="component" value="Unassembled WGS sequence"/>
</dbReference>
<dbReference type="GO" id="GO:0005737">
    <property type="term" value="C:cytoplasm"/>
    <property type="evidence" value="ECO:0007669"/>
    <property type="project" value="InterPro"/>
</dbReference>
<dbReference type="InterPro" id="IPR001048">
    <property type="entry name" value="Asp/Glu/Uridylate_kinase"/>
</dbReference>
<dbReference type="Gene3D" id="3.40.1160.10">
    <property type="entry name" value="Acetylglutamate kinase-like"/>
    <property type="match status" value="1"/>
</dbReference>
<comment type="caution">
    <text evidence="11">The sequence shown here is derived from an EMBL/GenBank/DDBJ whole genome shotgun (WGS) entry which is preliminary data.</text>
</comment>
<feature type="domain" description="Aspartate/glutamate/uridylate kinase" evidence="10">
    <location>
        <begin position="1"/>
        <end position="233"/>
    </location>
</feature>
<dbReference type="GO" id="GO:0006526">
    <property type="term" value="P:L-arginine biosynthetic process"/>
    <property type="evidence" value="ECO:0007669"/>
    <property type="project" value="UniProtKB-KW"/>
</dbReference>
<reference evidence="11 12" key="1">
    <citation type="journal article" date="2014" name="BMC Genomics">
        <title>Comparison of environmental and isolate Sulfobacillus genomes reveals diverse carbon, sulfur, nitrogen, and hydrogen metabolisms.</title>
        <authorList>
            <person name="Justice N.B."/>
            <person name="Norman A."/>
            <person name="Brown C.T."/>
            <person name="Singh A."/>
            <person name="Thomas B.C."/>
            <person name="Banfield J.F."/>
        </authorList>
    </citation>
    <scope>NUCLEOTIDE SEQUENCE [LARGE SCALE GENOMIC DNA]</scope>
    <source>
        <strain evidence="11">AMDSBA4</strain>
    </source>
</reference>
<dbReference type="GO" id="GO:0003991">
    <property type="term" value="F:acetylglutamate kinase activity"/>
    <property type="evidence" value="ECO:0007669"/>
    <property type="project" value="UniProtKB-EC"/>
</dbReference>
<dbReference type="AlphaFoldDB" id="A0A2T2XLS7"/>
<keyword evidence="4" id="KW-0028">Amino-acid biosynthesis</keyword>
<proteinExistence type="predicted"/>
<dbReference type="CDD" id="cd04238">
    <property type="entry name" value="AAK_NAGK-like"/>
    <property type="match status" value="1"/>
</dbReference>
<dbReference type="InterPro" id="IPR036393">
    <property type="entry name" value="AceGlu_kinase-like_sf"/>
</dbReference>